<name>A0A067PTL9_9AGAM</name>
<organism evidence="1 2">
    <name type="scientific">Jaapia argillacea MUCL 33604</name>
    <dbReference type="NCBI Taxonomy" id="933084"/>
    <lineage>
        <taxon>Eukaryota</taxon>
        <taxon>Fungi</taxon>
        <taxon>Dikarya</taxon>
        <taxon>Basidiomycota</taxon>
        <taxon>Agaricomycotina</taxon>
        <taxon>Agaricomycetes</taxon>
        <taxon>Agaricomycetidae</taxon>
        <taxon>Jaapiales</taxon>
        <taxon>Jaapiaceae</taxon>
        <taxon>Jaapia</taxon>
    </lineage>
</organism>
<sequence length="122" mass="13648">MPRVEEIHQGDLVDLTYRPKDLVLAHIIAYAQIQLLRRVNFMITTLLAYRILTNAAISTPEPCVAITVAHDTSLHALASFESEPAHIFQHIVRIPPFGAERAPVCPLLQDLTISTPDLWTTI</sequence>
<dbReference type="InParanoid" id="A0A067PTL9"/>
<proteinExistence type="predicted"/>
<keyword evidence="2" id="KW-1185">Reference proteome</keyword>
<protein>
    <submittedName>
        <fullName evidence="1">Uncharacterized protein</fullName>
    </submittedName>
</protein>
<accession>A0A067PTL9</accession>
<dbReference type="Proteomes" id="UP000027265">
    <property type="component" value="Unassembled WGS sequence"/>
</dbReference>
<evidence type="ECO:0000313" key="1">
    <source>
        <dbReference type="EMBL" id="KDQ54632.1"/>
    </source>
</evidence>
<dbReference type="EMBL" id="KL197728">
    <property type="protein sequence ID" value="KDQ54632.1"/>
    <property type="molecule type" value="Genomic_DNA"/>
</dbReference>
<reference evidence="2" key="1">
    <citation type="journal article" date="2014" name="Proc. Natl. Acad. Sci. U.S.A.">
        <title>Extensive sampling of basidiomycete genomes demonstrates inadequacy of the white-rot/brown-rot paradigm for wood decay fungi.</title>
        <authorList>
            <person name="Riley R."/>
            <person name="Salamov A.A."/>
            <person name="Brown D.W."/>
            <person name="Nagy L.G."/>
            <person name="Floudas D."/>
            <person name="Held B.W."/>
            <person name="Levasseur A."/>
            <person name="Lombard V."/>
            <person name="Morin E."/>
            <person name="Otillar R."/>
            <person name="Lindquist E.A."/>
            <person name="Sun H."/>
            <person name="LaButti K.M."/>
            <person name="Schmutz J."/>
            <person name="Jabbour D."/>
            <person name="Luo H."/>
            <person name="Baker S.E."/>
            <person name="Pisabarro A.G."/>
            <person name="Walton J.D."/>
            <person name="Blanchette R.A."/>
            <person name="Henrissat B."/>
            <person name="Martin F."/>
            <person name="Cullen D."/>
            <person name="Hibbett D.S."/>
            <person name="Grigoriev I.V."/>
        </authorList>
    </citation>
    <scope>NUCLEOTIDE SEQUENCE [LARGE SCALE GENOMIC DNA]</scope>
    <source>
        <strain evidence="2">MUCL 33604</strain>
    </source>
</reference>
<dbReference type="HOGENOM" id="CLU_2027072_0_0_1"/>
<dbReference type="AlphaFoldDB" id="A0A067PTL9"/>
<evidence type="ECO:0000313" key="2">
    <source>
        <dbReference type="Proteomes" id="UP000027265"/>
    </source>
</evidence>
<gene>
    <name evidence="1" type="ORF">JAAARDRAFT_400400</name>
</gene>